<evidence type="ECO:0000313" key="1">
    <source>
        <dbReference type="EMBL" id="OBZ90349.1"/>
    </source>
</evidence>
<accession>A0A1C7NNA6</accession>
<comment type="caution">
    <text evidence="1">The sequence shown here is derived from an EMBL/GenBank/DDBJ whole genome shotgun (WGS) entry which is preliminary data.</text>
</comment>
<dbReference type="EMBL" id="LUGH01000053">
    <property type="protein sequence ID" value="OBZ90349.1"/>
    <property type="molecule type" value="Genomic_DNA"/>
</dbReference>
<protein>
    <submittedName>
        <fullName evidence="1">Uncharacterized protein</fullName>
    </submittedName>
</protein>
<name>A0A1C7NNA6_9FUNG</name>
<dbReference type="AlphaFoldDB" id="A0A1C7NNA6"/>
<dbReference type="InParanoid" id="A0A1C7NNA6"/>
<dbReference type="Pfam" id="PF21975">
    <property type="entry name" value="ASNSD1-SEP"/>
    <property type="match status" value="1"/>
</dbReference>
<proteinExistence type="predicted"/>
<dbReference type="Proteomes" id="UP000093000">
    <property type="component" value="Unassembled WGS sequence"/>
</dbReference>
<dbReference type="OrthoDB" id="2442112at2759"/>
<dbReference type="InterPro" id="IPR054148">
    <property type="entry name" value="ASNSD1-SEP"/>
</dbReference>
<reference evidence="1 2" key="1">
    <citation type="submission" date="2016-03" db="EMBL/GenBank/DDBJ databases">
        <title>Choanephora cucurbitarum.</title>
        <authorList>
            <person name="Min B."/>
            <person name="Park H."/>
            <person name="Park J.-H."/>
            <person name="Shin H.-D."/>
            <person name="Choi I.-G."/>
        </authorList>
    </citation>
    <scope>NUCLEOTIDE SEQUENCE [LARGE SCALE GENOMIC DNA]</scope>
    <source>
        <strain evidence="1 2">KUS-F28377</strain>
    </source>
</reference>
<keyword evidence="2" id="KW-1185">Reference proteome</keyword>
<organism evidence="1 2">
    <name type="scientific">Choanephora cucurbitarum</name>
    <dbReference type="NCBI Taxonomy" id="101091"/>
    <lineage>
        <taxon>Eukaryota</taxon>
        <taxon>Fungi</taxon>
        <taxon>Fungi incertae sedis</taxon>
        <taxon>Mucoromycota</taxon>
        <taxon>Mucoromycotina</taxon>
        <taxon>Mucoromycetes</taxon>
        <taxon>Mucorales</taxon>
        <taxon>Mucorineae</taxon>
        <taxon>Choanephoraceae</taxon>
        <taxon>Choanephoroideae</taxon>
        <taxon>Choanephora</taxon>
    </lineage>
</organism>
<sequence length="69" mass="8075">MSDINKIDLNRQLQEAKVLNAELSHLKPSSRLYERQVPSSNIFFLAQDNEAVRTTGLEHQKRLEQQLKR</sequence>
<gene>
    <name evidence="1" type="ORF">A0J61_01604</name>
</gene>
<evidence type="ECO:0000313" key="2">
    <source>
        <dbReference type="Proteomes" id="UP000093000"/>
    </source>
</evidence>